<name>A0A1J7H3E5_LUPAN</name>
<keyword evidence="12" id="KW-1015">Disulfide bond</keyword>
<dbReference type="PROSITE" id="PS00587">
    <property type="entry name" value="GLYCOSYL_HYDROL_F17"/>
    <property type="match status" value="1"/>
</dbReference>
<evidence type="ECO:0000256" key="5">
    <source>
        <dbReference type="ARBA" id="ARBA00009768"/>
    </source>
</evidence>
<dbReference type="Gene3D" id="1.25.40.330">
    <property type="entry name" value="Adenylate cyclase-associated CAP, N-terminal domain"/>
    <property type="match status" value="1"/>
</dbReference>
<feature type="repeat" description="WD" evidence="17">
    <location>
        <begin position="1024"/>
        <end position="1065"/>
    </location>
</feature>
<dbReference type="Proteomes" id="UP000188354">
    <property type="component" value="Chromosome LG15"/>
</dbReference>
<dbReference type="SUPFAM" id="SSF69340">
    <property type="entry name" value="C-terminal domain of adenylylcyclase associated protein"/>
    <property type="match status" value="1"/>
</dbReference>
<dbReference type="Pfam" id="PF25391">
    <property type="entry name" value="WD40_Gbeta"/>
    <property type="match status" value="1"/>
</dbReference>
<dbReference type="InterPro" id="IPR016346">
    <property type="entry name" value="G-protein_beta_1-5"/>
</dbReference>
<dbReference type="InterPro" id="IPR053950">
    <property type="entry name" value="CAP_N"/>
</dbReference>
<protein>
    <recommendedName>
        <fullName evidence="6">glucan endo-1,3-beta-D-glucosidase</fullName>
        <ecNumber evidence="6">3.2.1.39</ecNumber>
    </recommendedName>
    <alternativeName>
        <fullName evidence="15">(1-&gt;3)-beta-glucan endohydrolase</fullName>
    </alternativeName>
    <alternativeName>
        <fullName evidence="16">Beta-1,3-endoglucanase</fullName>
    </alternativeName>
</protein>
<dbReference type="SUPFAM" id="SSF51445">
    <property type="entry name" value="(Trans)glycosidases"/>
    <property type="match status" value="1"/>
</dbReference>
<evidence type="ECO:0000256" key="9">
    <source>
        <dbReference type="ARBA" id="ARBA00022729"/>
    </source>
</evidence>
<evidence type="ECO:0000256" key="6">
    <source>
        <dbReference type="ARBA" id="ARBA00012780"/>
    </source>
</evidence>
<comment type="similarity">
    <text evidence="5">Belongs to the WD repeat G protein beta family.</text>
</comment>
<dbReference type="EC" id="3.2.1.39" evidence="6"/>
<evidence type="ECO:0000256" key="18">
    <source>
        <dbReference type="RuleBase" id="RU004335"/>
    </source>
</evidence>
<dbReference type="Gramene" id="OIV96268">
    <property type="protein sequence ID" value="OIV96268"/>
    <property type="gene ID" value="TanjilG_05108"/>
</dbReference>
<dbReference type="InterPro" id="IPR015943">
    <property type="entry name" value="WD40/YVTN_repeat-like_dom_sf"/>
</dbReference>
<dbReference type="SMART" id="SM00768">
    <property type="entry name" value="X8"/>
    <property type="match status" value="1"/>
</dbReference>
<dbReference type="GO" id="GO:0007015">
    <property type="term" value="P:actin filament organization"/>
    <property type="evidence" value="ECO:0007669"/>
    <property type="project" value="TreeGrafter"/>
</dbReference>
<dbReference type="InterPro" id="IPR006599">
    <property type="entry name" value="CARP_motif"/>
</dbReference>
<dbReference type="Gene3D" id="2.160.20.70">
    <property type="match status" value="1"/>
</dbReference>
<keyword evidence="11 19" id="KW-0378">Hydrolase</keyword>
<evidence type="ECO:0000256" key="11">
    <source>
        <dbReference type="ARBA" id="ARBA00022801"/>
    </source>
</evidence>
<dbReference type="FunFam" id="2.130.10.10:FF:000580">
    <property type="entry name" value="Guanine nucleotide-binding protein subunit beta"/>
    <property type="match status" value="1"/>
</dbReference>
<evidence type="ECO:0000256" key="1">
    <source>
        <dbReference type="ARBA" id="ARBA00000382"/>
    </source>
</evidence>
<dbReference type="InterPro" id="IPR001837">
    <property type="entry name" value="Adenylate_cyclase-assoc_CAP"/>
</dbReference>
<feature type="repeat" description="WD" evidence="17">
    <location>
        <begin position="1117"/>
        <end position="1148"/>
    </location>
</feature>
<dbReference type="GO" id="GO:0005737">
    <property type="term" value="C:cytoplasm"/>
    <property type="evidence" value="ECO:0007669"/>
    <property type="project" value="TreeGrafter"/>
</dbReference>
<dbReference type="InterPro" id="IPR016098">
    <property type="entry name" value="CAP/MinC_C"/>
</dbReference>
<dbReference type="InterPro" id="IPR013912">
    <property type="entry name" value="Adenylate_cyclase-assoc_CAP_C"/>
</dbReference>
<evidence type="ECO:0000256" key="7">
    <source>
        <dbReference type="ARBA" id="ARBA00022525"/>
    </source>
</evidence>
<dbReference type="PROSITE" id="PS50294">
    <property type="entry name" value="WD_REPEATS_REGION"/>
    <property type="match status" value="4"/>
</dbReference>
<comment type="subcellular location">
    <subcellularLocation>
        <location evidence="2">Secreted</location>
    </subcellularLocation>
</comment>
<dbReference type="GO" id="GO:0005576">
    <property type="term" value="C:extracellular region"/>
    <property type="evidence" value="ECO:0007669"/>
    <property type="project" value="UniProtKB-SubCell"/>
</dbReference>
<dbReference type="AlphaFoldDB" id="A0A1J7H3E5"/>
<evidence type="ECO:0000256" key="13">
    <source>
        <dbReference type="ARBA" id="ARBA00023224"/>
    </source>
</evidence>
<evidence type="ECO:0000256" key="16">
    <source>
        <dbReference type="ARBA" id="ARBA00033417"/>
    </source>
</evidence>
<comment type="similarity">
    <text evidence="3">Belongs to the CAP family.</text>
</comment>
<dbReference type="InterPro" id="IPR036322">
    <property type="entry name" value="WD40_repeat_dom_sf"/>
</dbReference>
<dbReference type="Gene3D" id="3.20.20.80">
    <property type="entry name" value="Glycosidases"/>
    <property type="match status" value="1"/>
</dbReference>
<dbReference type="FunFam" id="3.20.20.80:FF:000005">
    <property type="entry name" value="Glucan endo-1,3-beta-glucosidase 14"/>
    <property type="match status" value="1"/>
</dbReference>
<evidence type="ECO:0000313" key="23">
    <source>
        <dbReference type="Proteomes" id="UP000188354"/>
    </source>
</evidence>
<evidence type="ECO:0000256" key="19">
    <source>
        <dbReference type="RuleBase" id="RU004336"/>
    </source>
</evidence>
<dbReference type="InterPro" id="IPR017853">
    <property type="entry name" value="GH"/>
</dbReference>
<organism evidence="22 23">
    <name type="scientific">Lupinus angustifolius</name>
    <name type="common">Narrow-leaved blue lupine</name>
    <dbReference type="NCBI Taxonomy" id="3871"/>
    <lineage>
        <taxon>Eukaryota</taxon>
        <taxon>Viridiplantae</taxon>
        <taxon>Streptophyta</taxon>
        <taxon>Embryophyta</taxon>
        <taxon>Tracheophyta</taxon>
        <taxon>Spermatophyta</taxon>
        <taxon>Magnoliopsida</taxon>
        <taxon>eudicotyledons</taxon>
        <taxon>Gunneridae</taxon>
        <taxon>Pentapetalae</taxon>
        <taxon>rosids</taxon>
        <taxon>fabids</taxon>
        <taxon>Fabales</taxon>
        <taxon>Fabaceae</taxon>
        <taxon>Papilionoideae</taxon>
        <taxon>50 kb inversion clade</taxon>
        <taxon>genistoids sensu lato</taxon>
        <taxon>core genistoids</taxon>
        <taxon>Genisteae</taxon>
        <taxon>Lupinus</taxon>
    </lineage>
</organism>
<dbReference type="Pfam" id="PF00332">
    <property type="entry name" value="Glyco_hydro_17"/>
    <property type="match status" value="1"/>
</dbReference>
<dbReference type="GO" id="GO:0042973">
    <property type="term" value="F:glucan endo-1,3-beta-D-glucosidase activity"/>
    <property type="evidence" value="ECO:0007669"/>
    <property type="project" value="UniProtKB-EC"/>
</dbReference>
<dbReference type="EMBL" id="CM007375">
    <property type="protein sequence ID" value="OIV96268.1"/>
    <property type="molecule type" value="Genomic_DNA"/>
</dbReference>
<evidence type="ECO:0000256" key="4">
    <source>
        <dbReference type="ARBA" id="ARBA00008773"/>
    </source>
</evidence>
<dbReference type="InterPro" id="IPR001680">
    <property type="entry name" value="WD40_rpt"/>
</dbReference>
<dbReference type="Pfam" id="PF07983">
    <property type="entry name" value="X8"/>
    <property type="match status" value="1"/>
</dbReference>
<dbReference type="SUPFAM" id="SSF101278">
    <property type="entry name" value="N-terminal domain of adenylylcyclase associated protein, CAP"/>
    <property type="match status" value="1"/>
</dbReference>
<dbReference type="InterPro" id="IPR019775">
    <property type="entry name" value="WD40_repeat_CS"/>
</dbReference>
<feature type="compositionally biased region" description="Low complexity" evidence="20">
    <location>
        <begin position="220"/>
        <end position="231"/>
    </location>
</feature>
<evidence type="ECO:0000256" key="17">
    <source>
        <dbReference type="PROSITE-ProRule" id="PRU00221"/>
    </source>
</evidence>
<dbReference type="GO" id="GO:0003779">
    <property type="term" value="F:actin binding"/>
    <property type="evidence" value="ECO:0007669"/>
    <property type="project" value="InterPro"/>
</dbReference>
<evidence type="ECO:0000256" key="8">
    <source>
        <dbReference type="ARBA" id="ARBA00022574"/>
    </source>
</evidence>
<dbReference type="FunFam" id="1.20.58.1040:FF:000003">
    <property type="entry name" value="glucan endo-1,3-beta-glucosidase 7"/>
    <property type="match status" value="1"/>
</dbReference>
<dbReference type="Pfam" id="PF08603">
    <property type="entry name" value="CAP_C"/>
    <property type="match status" value="1"/>
</dbReference>
<keyword evidence="13" id="KW-0807">Transducer</keyword>
<feature type="repeat" description="WD" evidence="17">
    <location>
        <begin position="980"/>
        <end position="1022"/>
    </location>
</feature>
<accession>A0A1J7H3E5</accession>
<dbReference type="SUPFAM" id="SSF50978">
    <property type="entry name" value="WD40 repeat-like"/>
    <property type="match status" value="1"/>
</dbReference>
<feature type="compositionally biased region" description="Low complexity" evidence="20">
    <location>
        <begin position="240"/>
        <end position="252"/>
    </location>
</feature>
<dbReference type="STRING" id="3871.A0A1J7H3E5"/>
<comment type="catalytic activity">
    <reaction evidence="1">
        <text>Hydrolysis of (1-&gt;3)-beta-D-glucosidic linkages in (1-&gt;3)-beta-D-glucans.</text>
        <dbReference type="EC" id="3.2.1.39"/>
    </reaction>
</comment>
<dbReference type="PANTHER" id="PTHR10652">
    <property type="entry name" value="ADENYLYL CYCLASE-ASSOCIATED PROTEIN"/>
    <property type="match status" value="1"/>
</dbReference>
<feature type="domain" description="C-CAP/cofactor C-like" evidence="21">
    <location>
        <begin position="312"/>
        <end position="449"/>
    </location>
</feature>
<gene>
    <name evidence="22" type="ORF">TanjilG_05108</name>
</gene>
<proteinExistence type="inferred from homology"/>
<evidence type="ECO:0000256" key="10">
    <source>
        <dbReference type="ARBA" id="ARBA00022737"/>
    </source>
</evidence>
<keyword evidence="7" id="KW-0964">Secreted</keyword>
<dbReference type="GO" id="GO:0019933">
    <property type="term" value="P:cAMP-mediated signaling"/>
    <property type="evidence" value="ECO:0007669"/>
    <property type="project" value="TreeGrafter"/>
</dbReference>
<feature type="region of interest" description="Disordered" evidence="20">
    <location>
        <begin position="218"/>
        <end position="257"/>
    </location>
</feature>
<dbReference type="Pfam" id="PF21938">
    <property type="entry name" value="CAP_N"/>
    <property type="match status" value="1"/>
</dbReference>
<keyword evidence="8 17" id="KW-0853">WD repeat</keyword>
<dbReference type="InterPro" id="IPR017901">
    <property type="entry name" value="C-CAP_CF_C-like"/>
</dbReference>
<evidence type="ECO:0000256" key="3">
    <source>
        <dbReference type="ARBA" id="ARBA00007659"/>
    </source>
</evidence>
<dbReference type="PROSITE" id="PS00678">
    <property type="entry name" value="WD_REPEATS_1"/>
    <property type="match status" value="1"/>
</dbReference>
<reference evidence="22 23" key="1">
    <citation type="journal article" date="2017" name="Plant Biotechnol. J.">
        <title>A comprehensive draft genome sequence for lupin (Lupinus angustifolius), an emerging health food: insights into plant-microbe interactions and legume evolution.</title>
        <authorList>
            <person name="Hane J.K."/>
            <person name="Ming Y."/>
            <person name="Kamphuis L.G."/>
            <person name="Nelson M.N."/>
            <person name="Garg G."/>
            <person name="Atkins C.A."/>
            <person name="Bayer P.E."/>
            <person name="Bravo A."/>
            <person name="Bringans S."/>
            <person name="Cannon S."/>
            <person name="Edwards D."/>
            <person name="Foley R."/>
            <person name="Gao L.L."/>
            <person name="Harrison M.J."/>
            <person name="Huang W."/>
            <person name="Hurgobin B."/>
            <person name="Li S."/>
            <person name="Liu C.W."/>
            <person name="McGrath A."/>
            <person name="Morahan G."/>
            <person name="Murray J."/>
            <person name="Weller J."/>
            <person name="Jian J."/>
            <person name="Singh K.B."/>
        </authorList>
    </citation>
    <scope>NUCLEOTIDE SEQUENCE [LARGE SCALE GENOMIC DNA]</scope>
    <source>
        <strain evidence="23">cv. Tanjil</strain>
        <tissue evidence="22">Whole plant</tissue>
    </source>
</reference>
<keyword evidence="10" id="KW-0677">Repeat</keyword>
<dbReference type="InterPro" id="IPR000490">
    <property type="entry name" value="Glyco_hydro_17"/>
</dbReference>
<dbReference type="PROSITE" id="PS51329">
    <property type="entry name" value="C_CAP_COFACTOR_C"/>
    <property type="match status" value="1"/>
</dbReference>
<dbReference type="Gene3D" id="2.130.10.10">
    <property type="entry name" value="YVTN repeat-like/Quinoprotein amine dehydrogenase"/>
    <property type="match status" value="1"/>
</dbReference>
<dbReference type="GO" id="GO:0005975">
    <property type="term" value="P:carbohydrate metabolic process"/>
    <property type="evidence" value="ECO:0007669"/>
    <property type="project" value="InterPro"/>
</dbReference>
<sequence>MEQKLIDRFESAVKRLEALSTGFRGGASPGDGGDMADALSDPSIVAFGDLIDQYVGRVVIAAEKIGGHVFDVTNIVREAFSVQKQLLILLNQSQKPDLAGLAGFLKPLNEVITKATVMTEGRRYDFFNHLKAAADSLAALAWIAFTGKDCGMSMPIAHVEESWQMAEFYSNKVLVEYRNKDPNHVEWAKALKELYVPGLRDYVKSFYPLGPVWSPTGKNSASSKATALPATPAAPPPPTSLFSSESTKASSSKPKEGMSAVFQELSTGNVTAGLRKVTADMKTKNRSDRTGVVGTIEKESHAGSHAFSKTGSPKLELQMGRKWVVENQIGQKDLIVEDCDARQSVYVYGCKNSVLQIQGKVNNITIDKCTKMGVVFKDVVAAFEIVNCNGVEVQCQGSAPTISVDNTSGCQLYLSNDSLEASISTAKSSEINVLVPGAGPDDDWVEHSLPQQYIHVFKDGHFETTSASHSGDSQSFIGVNYGQLADNLPPPDATANLLKSTIVGKVRLYGADPAIIKSLANSGIGLVIGASNSDIPSLASDPNSATQWLNSNVLPYYPATNITLITIGNEVLTSNDQSLFSQLVPAIRNVQNALTAVSLGQKIKVSTVHSMAVLSRSEPPSSGSLNPALGDTMKQLLSFLSDNKSPFTINPYPIFAYQSDPRPETLAFCLFHPNAGRVDNGNGKLYTNMFDAQVDAVYSALSAMGFQDIEIVVAETGWPSRGDTNEVGPSVENAKAYNTNLITHLRSLVGTPLMPAKSVDTYIFALYDEDLKPGPASERAFGLFKTDLSMSYDVGLAKSSQQAPSTSPTTPVTPAPSTAVQWCVPKVGVSDAQLQANMDYACSQGIDCSPIQAGGACFEPNIVASHAAFAMNLYYQKFGKNPWNCDFSQSATLTSQNPSQSVACGGLDSVCSIFNMNSPTDRDGNLTVSRTLSGHKGYVSSCQYVPDEDTHLITGSGDQTCVLWDITTGLRTSVFGGEFQSGHTADVLSISINGSNSRMFVSGSCDATARLWDTRVASRAVRIFHGHEGDVNSVKFFPDGNRFGTGSEDGTCRLFDIRTGHQLQVYHNQHSDNETAHVTSIAFSISGRLLFAGYTNGHCYVWDTLLAKVVLNLGSLQNSHDGRISCLGLSADGSALCTGSWDTNLKIWAFGGHRTVI</sequence>
<evidence type="ECO:0000313" key="22">
    <source>
        <dbReference type="EMBL" id="OIV96268.1"/>
    </source>
</evidence>
<feature type="repeat" description="WD" evidence="17">
    <location>
        <begin position="932"/>
        <end position="974"/>
    </location>
</feature>
<dbReference type="PROSITE" id="PS50082">
    <property type="entry name" value="WD_REPEATS_2"/>
    <property type="match status" value="4"/>
</dbReference>
<evidence type="ECO:0000256" key="2">
    <source>
        <dbReference type="ARBA" id="ARBA00004613"/>
    </source>
</evidence>
<dbReference type="CDD" id="cd00200">
    <property type="entry name" value="WD40"/>
    <property type="match status" value="1"/>
</dbReference>
<dbReference type="GO" id="GO:0008179">
    <property type="term" value="F:adenylate cyclase binding"/>
    <property type="evidence" value="ECO:0007669"/>
    <property type="project" value="TreeGrafter"/>
</dbReference>
<keyword evidence="14 19" id="KW-0326">Glycosidase</keyword>
<evidence type="ECO:0000256" key="12">
    <source>
        <dbReference type="ARBA" id="ARBA00023157"/>
    </source>
</evidence>
<dbReference type="InterPro" id="IPR036222">
    <property type="entry name" value="CAP_N_sf"/>
</dbReference>
<comment type="similarity">
    <text evidence="4 18">Belongs to the glycosyl hydrolase 17 family.</text>
</comment>
<dbReference type="SMART" id="SM00673">
    <property type="entry name" value="CARP"/>
    <property type="match status" value="2"/>
</dbReference>
<dbReference type="GO" id="GO:0005886">
    <property type="term" value="C:plasma membrane"/>
    <property type="evidence" value="ECO:0007669"/>
    <property type="project" value="UniProtKB-ARBA"/>
</dbReference>
<evidence type="ECO:0000256" key="14">
    <source>
        <dbReference type="ARBA" id="ARBA00023295"/>
    </source>
</evidence>
<keyword evidence="9" id="KW-0732">Signal</keyword>
<dbReference type="FunFam" id="2.160.20.70:FF:000006">
    <property type="entry name" value="Adenylyl cyclase-associated protein"/>
    <property type="match status" value="1"/>
</dbReference>
<evidence type="ECO:0000256" key="15">
    <source>
        <dbReference type="ARBA" id="ARBA00033335"/>
    </source>
</evidence>
<evidence type="ECO:0000259" key="21">
    <source>
        <dbReference type="PROSITE" id="PS51329"/>
    </source>
</evidence>
<dbReference type="FunFam" id="1.25.40.330:FF:000001">
    <property type="entry name" value="Adenylyl cyclase-associated protein"/>
    <property type="match status" value="1"/>
</dbReference>
<keyword evidence="23" id="KW-1185">Reference proteome</keyword>
<dbReference type="PANTHER" id="PTHR10652:SF0">
    <property type="entry name" value="ADENYLYL CYCLASE-ASSOCIATED PROTEIN"/>
    <property type="match status" value="1"/>
</dbReference>
<evidence type="ECO:0000256" key="20">
    <source>
        <dbReference type="SAM" id="MobiDB-lite"/>
    </source>
</evidence>
<dbReference type="InterPro" id="IPR036223">
    <property type="entry name" value="CAP_C_sf"/>
</dbReference>
<dbReference type="SMART" id="SM00320">
    <property type="entry name" value="WD40"/>
    <property type="match status" value="5"/>
</dbReference>
<dbReference type="InterPro" id="IPR012946">
    <property type="entry name" value="X8"/>
</dbReference>